<dbReference type="InterPro" id="IPR050739">
    <property type="entry name" value="MFP"/>
</dbReference>
<dbReference type="OrthoDB" id="9811754at2"/>
<keyword evidence="6" id="KW-1185">Reference proteome</keyword>
<evidence type="ECO:0000256" key="2">
    <source>
        <dbReference type="SAM" id="Phobius"/>
    </source>
</evidence>
<keyword evidence="2" id="KW-1133">Transmembrane helix</keyword>
<feature type="coiled-coil region" evidence="1">
    <location>
        <begin position="146"/>
        <end position="204"/>
    </location>
</feature>
<sequence length="364" mass="39132">MTQEQADKSTNRTTAIILAVLALVFVWYLVADRATPYTASGRVKMFTVPVVSDVSGFVVDVPVSQNALVEAGQTLLQLETTRFETAVEVAEAALEAAGLNVGASTASVAAATAGLTKARAQLEEVRTQAARIFELEQKGIYAKARGDQARAEIETAEAGVSAAEAELNRSREQLGPQGADNPQVRQAVAALAEAQLNLERTQIRAPMQSVVGNLQIDAGYYVNGGQPVMTLISGDEVWIEANLSENNLSHVKQGDRVSIAFDAFPGQLFEGQIRSVAVGVSTGEQPNLGALPMPEEVTGWLRPAQVFPVIIETTNYELAEDIRQGAALRLNARANVMVFTQESGLWNALGAMWIRLVSWSLYLY</sequence>
<dbReference type="Gene3D" id="1.10.287.470">
    <property type="entry name" value="Helix hairpin bin"/>
    <property type="match status" value="1"/>
</dbReference>
<feature type="domain" description="Multidrug resistance protein MdtA-like barrel-sandwich hybrid" evidence="3">
    <location>
        <begin position="47"/>
        <end position="229"/>
    </location>
</feature>
<evidence type="ECO:0000313" key="5">
    <source>
        <dbReference type="EMBL" id="TCK99742.1"/>
    </source>
</evidence>
<gene>
    <name evidence="5" type="ORF">BXY66_3446</name>
</gene>
<evidence type="ECO:0000259" key="3">
    <source>
        <dbReference type="Pfam" id="PF25917"/>
    </source>
</evidence>
<proteinExistence type="predicted"/>
<dbReference type="SUPFAM" id="SSF111369">
    <property type="entry name" value="HlyD-like secretion proteins"/>
    <property type="match status" value="3"/>
</dbReference>
<protein>
    <submittedName>
        <fullName evidence="5">Multidrug resistance efflux pump</fullName>
    </submittedName>
</protein>
<evidence type="ECO:0000256" key="1">
    <source>
        <dbReference type="SAM" id="Coils"/>
    </source>
</evidence>
<dbReference type="InterPro" id="IPR058625">
    <property type="entry name" value="MdtA-like_BSH"/>
</dbReference>
<dbReference type="RefSeq" id="WP_132861579.1">
    <property type="nucleotide sequence ID" value="NZ_SMGR01000004.1"/>
</dbReference>
<dbReference type="Pfam" id="PF25954">
    <property type="entry name" value="Beta-barrel_RND_2"/>
    <property type="match status" value="1"/>
</dbReference>
<dbReference type="EMBL" id="SMGR01000004">
    <property type="protein sequence ID" value="TCK99742.1"/>
    <property type="molecule type" value="Genomic_DNA"/>
</dbReference>
<keyword evidence="2" id="KW-0472">Membrane</keyword>
<dbReference type="PANTHER" id="PTHR30386">
    <property type="entry name" value="MEMBRANE FUSION SUBUNIT OF EMRAB-TOLC MULTIDRUG EFFLUX PUMP"/>
    <property type="match status" value="1"/>
</dbReference>
<dbReference type="Gene3D" id="2.40.30.170">
    <property type="match status" value="1"/>
</dbReference>
<feature type="domain" description="CusB-like beta-barrel" evidence="4">
    <location>
        <begin position="236"/>
        <end position="280"/>
    </location>
</feature>
<organism evidence="5 6">
    <name type="scientific">Shimia isoporae</name>
    <dbReference type="NCBI Taxonomy" id="647720"/>
    <lineage>
        <taxon>Bacteria</taxon>
        <taxon>Pseudomonadati</taxon>
        <taxon>Pseudomonadota</taxon>
        <taxon>Alphaproteobacteria</taxon>
        <taxon>Rhodobacterales</taxon>
        <taxon>Roseobacteraceae</taxon>
    </lineage>
</organism>
<dbReference type="AlphaFoldDB" id="A0A4V6NFJ5"/>
<dbReference type="Pfam" id="PF25917">
    <property type="entry name" value="BSH_RND"/>
    <property type="match status" value="1"/>
</dbReference>
<evidence type="ECO:0000313" key="6">
    <source>
        <dbReference type="Proteomes" id="UP000295673"/>
    </source>
</evidence>
<reference evidence="5 6" key="1">
    <citation type="submission" date="2019-03" db="EMBL/GenBank/DDBJ databases">
        <title>Genomic Encyclopedia of Archaeal and Bacterial Type Strains, Phase II (KMG-II): from individual species to whole genera.</title>
        <authorList>
            <person name="Goeker M."/>
        </authorList>
    </citation>
    <scope>NUCLEOTIDE SEQUENCE [LARGE SCALE GENOMIC DNA]</scope>
    <source>
        <strain evidence="5 6">DSM 26433</strain>
    </source>
</reference>
<dbReference type="Proteomes" id="UP000295673">
    <property type="component" value="Unassembled WGS sequence"/>
</dbReference>
<name>A0A4V6NFJ5_9RHOB</name>
<dbReference type="InterPro" id="IPR058792">
    <property type="entry name" value="Beta-barrel_RND_2"/>
</dbReference>
<keyword evidence="2" id="KW-0812">Transmembrane</keyword>
<comment type="caution">
    <text evidence="5">The sequence shown here is derived from an EMBL/GenBank/DDBJ whole genome shotgun (WGS) entry which is preliminary data.</text>
</comment>
<accession>A0A4V6NFJ5</accession>
<evidence type="ECO:0000259" key="4">
    <source>
        <dbReference type="Pfam" id="PF25954"/>
    </source>
</evidence>
<keyword evidence="1" id="KW-0175">Coiled coil</keyword>
<dbReference type="Gene3D" id="2.40.50.100">
    <property type="match status" value="1"/>
</dbReference>
<feature type="transmembrane region" description="Helical" evidence="2">
    <location>
        <begin position="12"/>
        <end position="30"/>
    </location>
</feature>